<feature type="transmembrane region" description="Helical" evidence="6">
    <location>
        <begin position="90"/>
        <end position="109"/>
    </location>
</feature>
<reference evidence="8 9" key="1">
    <citation type="submission" date="2014-07" db="EMBL/GenBank/DDBJ databases">
        <title>Methanogenic archaea and the global carbon cycle.</title>
        <authorList>
            <person name="Henriksen J.R."/>
            <person name="Luke J."/>
            <person name="Reinhart S."/>
            <person name="Benedict M.N."/>
            <person name="Youngblut N.D."/>
            <person name="Metcalf M.E."/>
            <person name="Whitaker R.J."/>
            <person name="Metcalf W.W."/>
        </authorList>
    </citation>
    <scope>NUCLEOTIDE SEQUENCE [LARGE SCALE GENOMIC DNA]</scope>
    <source>
        <strain evidence="8 9">Z-761</strain>
    </source>
</reference>
<evidence type="ECO:0000259" key="7">
    <source>
        <dbReference type="Pfam" id="PF01757"/>
    </source>
</evidence>
<dbReference type="RefSeq" id="WP_048118576.1">
    <property type="nucleotide sequence ID" value="NZ_CP009520.1"/>
</dbReference>
<evidence type="ECO:0000256" key="4">
    <source>
        <dbReference type="ARBA" id="ARBA00022989"/>
    </source>
</evidence>
<dbReference type="Pfam" id="PF01757">
    <property type="entry name" value="Acyl_transf_3"/>
    <property type="match status" value="1"/>
</dbReference>
<feature type="transmembrane region" description="Helical" evidence="6">
    <location>
        <begin position="225"/>
        <end position="243"/>
    </location>
</feature>
<dbReference type="EMBL" id="CP009520">
    <property type="protein sequence ID" value="AKB43121.1"/>
    <property type="molecule type" value="Genomic_DNA"/>
</dbReference>
<feature type="domain" description="Acyltransferase 3" evidence="7">
    <location>
        <begin position="13"/>
        <end position="332"/>
    </location>
</feature>
<comment type="subcellular location">
    <subcellularLocation>
        <location evidence="1">Cell membrane</location>
        <topology evidence="1">Multi-pass membrane protein</topology>
    </subcellularLocation>
</comment>
<dbReference type="PATRIC" id="fig|1434123.4.peg.990"/>
<feature type="transmembrane region" description="Helical" evidence="6">
    <location>
        <begin position="12"/>
        <end position="33"/>
    </location>
</feature>
<feature type="transmembrane region" description="Helical" evidence="6">
    <location>
        <begin position="315"/>
        <end position="332"/>
    </location>
</feature>
<keyword evidence="4 6" id="KW-1133">Transmembrane helix</keyword>
<evidence type="ECO:0000313" key="8">
    <source>
        <dbReference type="EMBL" id="AKB43121.1"/>
    </source>
</evidence>
<evidence type="ECO:0000256" key="3">
    <source>
        <dbReference type="ARBA" id="ARBA00022692"/>
    </source>
</evidence>
<evidence type="ECO:0000256" key="2">
    <source>
        <dbReference type="ARBA" id="ARBA00022475"/>
    </source>
</evidence>
<feature type="transmembrane region" description="Helical" evidence="6">
    <location>
        <begin position="145"/>
        <end position="165"/>
    </location>
</feature>
<name>A0A0E3LGU3_9EURY</name>
<feature type="transmembrane region" description="Helical" evidence="6">
    <location>
        <begin position="194"/>
        <end position="213"/>
    </location>
</feature>
<dbReference type="GO" id="GO:0005886">
    <property type="term" value="C:plasma membrane"/>
    <property type="evidence" value="ECO:0007669"/>
    <property type="project" value="UniProtKB-SubCell"/>
</dbReference>
<keyword evidence="3 6" id="KW-0812">Transmembrane</keyword>
<dbReference type="KEGG" id="mvc:MSVAZ_0852"/>
<evidence type="ECO:0000256" key="1">
    <source>
        <dbReference type="ARBA" id="ARBA00004651"/>
    </source>
</evidence>
<protein>
    <recommendedName>
        <fullName evidence="7">Acyltransferase 3 domain-containing protein</fullName>
    </recommendedName>
</protein>
<evidence type="ECO:0000256" key="6">
    <source>
        <dbReference type="SAM" id="Phobius"/>
    </source>
</evidence>
<accession>A0A0E3LGU3</accession>
<dbReference type="Proteomes" id="UP000033096">
    <property type="component" value="Chromosome"/>
</dbReference>
<dbReference type="PANTHER" id="PTHR40074">
    <property type="entry name" value="O-ACETYLTRANSFERASE WECH"/>
    <property type="match status" value="1"/>
</dbReference>
<dbReference type="GeneID" id="95970653"/>
<keyword evidence="5 6" id="KW-0472">Membrane</keyword>
<dbReference type="GO" id="GO:0009246">
    <property type="term" value="P:enterobacterial common antigen biosynthetic process"/>
    <property type="evidence" value="ECO:0007669"/>
    <property type="project" value="TreeGrafter"/>
</dbReference>
<dbReference type="InterPro" id="IPR002656">
    <property type="entry name" value="Acyl_transf_3_dom"/>
</dbReference>
<proteinExistence type="predicted"/>
<keyword evidence="9" id="KW-1185">Reference proteome</keyword>
<keyword evidence="2" id="KW-1003">Cell membrane</keyword>
<feature type="transmembrane region" description="Helical" evidence="6">
    <location>
        <begin position="39"/>
        <end position="59"/>
    </location>
</feature>
<organism evidence="8 9">
    <name type="scientific">Methanosarcina vacuolata Z-761</name>
    <dbReference type="NCBI Taxonomy" id="1434123"/>
    <lineage>
        <taxon>Archaea</taxon>
        <taxon>Methanobacteriati</taxon>
        <taxon>Methanobacteriota</taxon>
        <taxon>Stenosarchaea group</taxon>
        <taxon>Methanomicrobia</taxon>
        <taxon>Methanosarcinales</taxon>
        <taxon>Methanosarcinaceae</taxon>
        <taxon>Methanosarcina</taxon>
    </lineage>
</organism>
<sequence>MISRSYSEIKDKITLIDGISIIFIVLFHELGGINRPDSIFLLKYLATFGLVLFTFSSGLKMGINHSSEINDKSFVSKYFVKRFTRLYKAYIGYTLLAFVPLYCISYISINYLNLNFEGIANFWNNLNIDGLFKTLIGNNIVSYQLWYLIALIVITTICFTIIYYFQIDTLFYLGIPLLAFDIMYKDTLKLYPSILFNIMMYMPAYIFGIAYGYKQLEQNKLSISYIISIVFVAIFTVSIIYPQSFASKYAILLYGITFPPFMMLFSRLLLSCKYLKKSLLLCGKYSFQIYLFHWPIILPVLNRFIISILNINYFFTPYGVAILTIIVCVYVYKVCKILKLNQIFE</sequence>
<gene>
    <name evidence="8" type="ORF">MSVAZ_0852</name>
</gene>
<evidence type="ECO:0000256" key="5">
    <source>
        <dbReference type="ARBA" id="ARBA00023136"/>
    </source>
</evidence>
<feature type="transmembrane region" description="Helical" evidence="6">
    <location>
        <begin position="249"/>
        <end position="270"/>
    </location>
</feature>
<evidence type="ECO:0000313" key="9">
    <source>
        <dbReference type="Proteomes" id="UP000033096"/>
    </source>
</evidence>
<dbReference type="HOGENOM" id="CLU_803176_0_0_2"/>
<dbReference type="PANTHER" id="PTHR40074:SF2">
    <property type="entry name" value="O-ACETYLTRANSFERASE WECH"/>
    <property type="match status" value="1"/>
</dbReference>
<dbReference type="AlphaFoldDB" id="A0A0E3LGU3"/>
<feature type="transmembrane region" description="Helical" evidence="6">
    <location>
        <begin position="291"/>
        <end position="309"/>
    </location>
</feature>
<dbReference type="GO" id="GO:0016413">
    <property type="term" value="F:O-acetyltransferase activity"/>
    <property type="evidence" value="ECO:0007669"/>
    <property type="project" value="TreeGrafter"/>
</dbReference>